<dbReference type="InterPro" id="IPR032623">
    <property type="entry name" value="FecR_N"/>
</dbReference>
<organism evidence="3 4">
    <name type="scientific">Acidovorax cavernicola</name>
    <dbReference type="NCBI Taxonomy" id="1675792"/>
    <lineage>
        <taxon>Bacteria</taxon>
        <taxon>Pseudomonadati</taxon>
        <taxon>Pseudomonadota</taxon>
        <taxon>Betaproteobacteria</taxon>
        <taxon>Burkholderiales</taxon>
        <taxon>Comamonadaceae</taxon>
        <taxon>Acidovorax</taxon>
    </lineage>
</organism>
<evidence type="ECO:0000259" key="2">
    <source>
        <dbReference type="Pfam" id="PF16220"/>
    </source>
</evidence>
<evidence type="ECO:0000313" key="3">
    <source>
        <dbReference type="EMBL" id="RIX74566.1"/>
    </source>
</evidence>
<comment type="caution">
    <text evidence="3">The sequence shown here is derived from an EMBL/GenBank/DDBJ whole genome shotgun (WGS) entry which is preliminary data.</text>
</comment>
<evidence type="ECO:0000259" key="1">
    <source>
        <dbReference type="Pfam" id="PF04773"/>
    </source>
</evidence>
<dbReference type="EMBL" id="QXMN01000050">
    <property type="protein sequence ID" value="RIX74566.1"/>
    <property type="molecule type" value="Genomic_DNA"/>
</dbReference>
<gene>
    <name evidence="3" type="ORF">D3H34_26935</name>
</gene>
<feature type="domain" description="FecR N-terminal" evidence="2">
    <location>
        <begin position="23"/>
        <end position="64"/>
    </location>
</feature>
<proteinExistence type="predicted"/>
<keyword evidence="4" id="KW-1185">Reference proteome</keyword>
<dbReference type="Pfam" id="PF04773">
    <property type="entry name" value="FecR"/>
    <property type="match status" value="1"/>
</dbReference>
<evidence type="ECO:0000313" key="4">
    <source>
        <dbReference type="Proteomes" id="UP000265619"/>
    </source>
</evidence>
<dbReference type="PANTHER" id="PTHR30273">
    <property type="entry name" value="PERIPLASMIC SIGNAL SENSOR AND SIGMA FACTOR ACTIVATOR FECR-RELATED"/>
    <property type="match status" value="1"/>
</dbReference>
<dbReference type="Gene3D" id="2.60.120.1440">
    <property type="match status" value="1"/>
</dbReference>
<accession>A0A9X8GSM4</accession>
<dbReference type="GO" id="GO:0016989">
    <property type="term" value="F:sigma factor antagonist activity"/>
    <property type="evidence" value="ECO:0007669"/>
    <property type="project" value="TreeGrafter"/>
</dbReference>
<protein>
    <submittedName>
        <fullName evidence="3">FecR family protein</fullName>
    </submittedName>
</protein>
<dbReference type="Pfam" id="PF16220">
    <property type="entry name" value="DUF4880"/>
    <property type="match status" value="1"/>
</dbReference>
<dbReference type="Proteomes" id="UP000265619">
    <property type="component" value="Unassembled WGS sequence"/>
</dbReference>
<reference evidence="3 4" key="1">
    <citation type="submission" date="2018-09" db="EMBL/GenBank/DDBJ databases">
        <title>Acidovorax cavernicola nov. sp. isolated from Gruta de las Maravillas (Aracena, Spain).</title>
        <authorList>
            <person name="Jurado V."/>
            <person name="Gutierrez-Patricio S."/>
            <person name="Gonzalez-Pimentel J.L."/>
            <person name="Miller A.Z."/>
            <person name="Laiz L."/>
            <person name="Saiz-Jimenez C."/>
        </authorList>
    </citation>
    <scope>NUCLEOTIDE SEQUENCE [LARGE SCALE GENOMIC DNA]</scope>
    <source>
        <strain evidence="3 4">1011MAR4D40.2</strain>
    </source>
</reference>
<sequence length="357" mass="38192">MPGGDGMSALNFETSKLAPRVLDEAAEWLMRLHDSAVTDEDRRACERWRQSHPDHARAWARAELLMNKLGGLPPALAMSSLARPANGSRNSNGSSRRVTLGRLAALLAAVPAGWLGWQLVEMSDERGWMAGHRTATGERRELRLADGSRLTLNTASAVDVHFDGTQRLVVLHAGEIFITTAPDPAGVHRPFRVASAGGTMEALGTRFSVRKEAGGNTHIAVLEGAVRITPDRAEARVLPAGQQARFMADGIAPFSAADASVLAWTQGMLLADGMRLADFAAELSRYRPGLLQCDAAVADLRVSGAFPLADTDAVLRMLVSTYPVDAATRLRGYWVTLIPRAAEDGATGASKNISIRG</sequence>
<dbReference type="PANTHER" id="PTHR30273:SF2">
    <property type="entry name" value="PROTEIN FECR"/>
    <property type="match status" value="1"/>
</dbReference>
<dbReference type="PIRSF" id="PIRSF018266">
    <property type="entry name" value="FecR"/>
    <property type="match status" value="1"/>
</dbReference>
<feature type="domain" description="FecR protein" evidence="1">
    <location>
        <begin position="132"/>
        <end position="227"/>
    </location>
</feature>
<dbReference type="InterPro" id="IPR012373">
    <property type="entry name" value="Ferrdict_sens_TM"/>
</dbReference>
<dbReference type="InterPro" id="IPR006860">
    <property type="entry name" value="FecR"/>
</dbReference>
<dbReference type="AlphaFoldDB" id="A0A9X8GSM4"/>
<name>A0A9X8GSM4_9BURK</name>
<dbReference type="OrthoDB" id="1100567at2"/>